<accession>A0A060Z1R0</accession>
<evidence type="ECO:0000313" key="5">
    <source>
        <dbReference type="Proteomes" id="UP000193380"/>
    </source>
</evidence>
<feature type="non-terminal residue" evidence="4">
    <location>
        <position position="1"/>
    </location>
</feature>
<gene>
    <name evidence="4" type="ORF">GSONMT00062880001</name>
</gene>
<evidence type="ECO:0000256" key="1">
    <source>
        <dbReference type="ARBA" id="ARBA00004496"/>
    </source>
</evidence>
<dbReference type="EMBL" id="FR934114">
    <property type="protein sequence ID" value="CDQ97971.1"/>
    <property type="molecule type" value="Genomic_DNA"/>
</dbReference>
<dbReference type="InterPro" id="IPR057288">
    <property type="entry name" value="PH_PLEKHM2"/>
</dbReference>
<dbReference type="Proteomes" id="UP000193380">
    <property type="component" value="Unassembled WGS sequence"/>
</dbReference>
<proteinExistence type="predicted"/>
<dbReference type="AlphaFoldDB" id="A0A060Z1R0"/>
<feature type="domain" description="PLEKHM2 PH" evidence="3">
    <location>
        <begin position="29"/>
        <end position="151"/>
    </location>
</feature>
<dbReference type="PaxDb" id="8022-A0A060Z1R0"/>
<reference evidence="4" key="2">
    <citation type="submission" date="2014-03" db="EMBL/GenBank/DDBJ databases">
        <authorList>
            <person name="Genoscope - CEA"/>
        </authorList>
    </citation>
    <scope>NUCLEOTIDE SEQUENCE</scope>
</reference>
<comment type="subcellular location">
    <subcellularLocation>
        <location evidence="1">Cytoplasm</location>
    </subcellularLocation>
</comment>
<dbReference type="GO" id="GO:0005737">
    <property type="term" value="C:cytoplasm"/>
    <property type="evidence" value="ECO:0007669"/>
    <property type="project" value="UniProtKB-SubCell"/>
</dbReference>
<protein>
    <recommendedName>
        <fullName evidence="3">PLEKHM2 PH domain-containing protein</fullName>
    </recommendedName>
</protein>
<evidence type="ECO:0000313" key="4">
    <source>
        <dbReference type="EMBL" id="CDQ97971.1"/>
    </source>
</evidence>
<dbReference type="STRING" id="8022.A0A060Z1R0"/>
<dbReference type="Pfam" id="PF23142">
    <property type="entry name" value="PH_PLEKHM2"/>
    <property type="match status" value="1"/>
</dbReference>
<sequence>CVGYKCCPNTILTCVSVGQLDLLSEDYEAVDHRLKLFLDVEVFEEEEELHSFLKVSTVKFGDPVEFPSFLVVSDQRIYFLEVTSDMEGQPCDWLQKRDSRGITELSYLEVGLGSQSIHMEFEDGPVAYTLLVRDSVRCKRFFSLFTGKMQAPPPPATHTAHVLHASVSHELRAFLLGILEWSVLVLRTICPSLALALSIRSLLSLVLSLSRPSQYVNHMLLCSQ</sequence>
<organism evidence="4 5">
    <name type="scientific">Oncorhynchus mykiss</name>
    <name type="common">Rainbow trout</name>
    <name type="synonym">Salmo gairdneri</name>
    <dbReference type="NCBI Taxonomy" id="8022"/>
    <lineage>
        <taxon>Eukaryota</taxon>
        <taxon>Metazoa</taxon>
        <taxon>Chordata</taxon>
        <taxon>Craniata</taxon>
        <taxon>Vertebrata</taxon>
        <taxon>Euteleostomi</taxon>
        <taxon>Actinopterygii</taxon>
        <taxon>Neopterygii</taxon>
        <taxon>Teleostei</taxon>
        <taxon>Protacanthopterygii</taxon>
        <taxon>Salmoniformes</taxon>
        <taxon>Salmonidae</taxon>
        <taxon>Salmoninae</taxon>
        <taxon>Oncorhynchus</taxon>
    </lineage>
</organism>
<keyword evidence="2" id="KW-0963">Cytoplasm</keyword>
<reference evidence="4" key="1">
    <citation type="journal article" date="2014" name="Nat. Commun.">
        <title>The rainbow trout genome provides novel insights into evolution after whole-genome duplication in vertebrates.</title>
        <authorList>
            <person name="Berthelot C."/>
            <person name="Brunet F."/>
            <person name="Chalopin D."/>
            <person name="Juanchich A."/>
            <person name="Bernard M."/>
            <person name="Noel B."/>
            <person name="Bento P."/>
            <person name="Da Silva C."/>
            <person name="Labadie K."/>
            <person name="Alberti A."/>
            <person name="Aury J.M."/>
            <person name="Louis A."/>
            <person name="Dehais P."/>
            <person name="Bardou P."/>
            <person name="Montfort J."/>
            <person name="Klopp C."/>
            <person name="Cabau C."/>
            <person name="Gaspin C."/>
            <person name="Thorgaard G.H."/>
            <person name="Boussaha M."/>
            <person name="Quillet E."/>
            <person name="Guyomard R."/>
            <person name="Galiana D."/>
            <person name="Bobe J."/>
            <person name="Volff J.N."/>
            <person name="Genet C."/>
            <person name="Wincker P."/>
            <person name="Jaillon O."/>
            <person name="Roest Crollius H."/>
            <person name="Guiguen Y."/>
        </authorList>
    </citation>
    <scope>NUCLEOTIDE SEQUENCE [LARGE SCALE GENOMIC DNA]</scope>
</reference>
<name>A0A060Z1R0_ONCMY</name>
<evidence type="ECO:0000256" key="2">
    <source>
        <dbReference type="ARBA" id="ARBA00022490"/>
    </source>
</evidence>
<evidence type="ECO:0000259" key="3">
    <source>
        <dbReference type="Pfam" id="PF23142"/>
    </source>
</evidence>